<keyword evidence="2" id="KW-1185">Reference proteome</keyword>
<evidence type="ECO:0000313" key="2">
    <source>
        <dbReference type="Proteomes" id="UP000277766"/>
    </source>
</evidence>
<gene>
    <name evidence="1" type="ORF">EJ104_09540</name>
</gene>
<name>A0A3S0RDN9_9DEIO</name>
<organism evidence="1 2">
    <name type="scientific">Deinococcus radiophilus</name>
    <dbReference type="NCBI Taxonomy" id="32062"/>
    <lineage>
        <taxon>Bacteria</taxon>
        <taxon>Thermotogati</taxon>
        <taxon>Deinococcota</taxon>
        <taxon>Deinococci</taxon>
        <taxon>Deinococcales</taxon>
        <taxon>Deinococcaceae</taxon>
        <taxon>Deinococcus</taxon>
    </lineage>
</organism>
<proteinExistence type="predicted"/>
<accession>A0A3S0RDN9</accession>
<dbReference type="RefSeq" id="WP_126352501.1">
    <property type="nucleotide sequence ID" value="NZ_CP086380.1"/>
</dbReference>
<sequence>MYCDFQFELTRKQTVDVSFYTSYFKVFTPDGTSMEADKVSFAGNTLNTYRSNQEIIAGVPVKVQAYFNIPASTPMFRALEIDGKRLENVPIRSGAAARPGTPTTLPAPAVTGFDLQLSNCAVNRGVYTCTATLTPTK</sequence>
<evidence type="ECO:0000313" key="1">
    <source>
        <dbReference type="EMBL" id="RTR25787.1"/>
    </source>
</evidence>
<dbReference type="Proteomes" id="UP000277766">
    <property type="component" value="Unassembled WGS sequence"/>
</dbReference>
<dbReference type="AlphaFoldDB" id="A0A3S0RDN9"/>
<dbReference type="EMBL" id="RXPE01000021">
    <property type="protein sequence ID" value="RTR25787.1"/>
    <property type="molecule type" value="Genomic_DNA"/>
</dbReference>
<comment type="caution">
    <text evidence="1">The sequence shown here is derived from an EMBL/GenBank/DDBJ whole genome shotgun (WGS) entry which is preliminary data.</text>
</comment>
<protein>
    <submittedName>
        <fullName evidence="1">Uncharacterized protein</fullName>
    </submittedName>
</protein>
<reference evidence="1 2" key="1">
    <citation type="submission" date="2018-12" db="EMBL/GenBank/DDBJ databases">
        <title>Deinococcus radiophilus ATCC 27603 genome sequencing and assembly.</title>
        <authorList>
            <person name="Maclea K.S."/>
            <person name="Maynard C.R."/>
        </authorList>
    </citation>
    <scope>NUCLEOTIDE SEQUENCE [LARGE SCALE GENOMIC DNA]</scope>
    <source>
        <strain evidence="1 2">ATCC 27603</strain>
    </source>
</reference>